<dbReference type="Gene3D" id="1.20.1060.10">
    <property type="entry name" value="Taq DNA Polymerase, Chain T, domain 4"/>
    <property type="match status" value="1"/>
</dbReference>
<evidence type="ECO:0000256" key="1">
    <source>
        <dbReference type="ARBA" id="ARBA00004123"/>
    </source>
</evidence>
<dbReference type="CDD" id="cd18795">
    <property type="entry name" value="SF2_C_Ski2"/>
    <property type="match status" value="1"/>
</dbReference>
<keyword evidence="5" id="KW-0067">ATP-binding</keyword>
<evidence type="ECO:0008006" key="14">
    <source>
        <dbReference type="Google" id="ProtNLM"/>
    </source>
</evidence>
<sequence length="1795" mass="206815">MSAHDLEVWYKEISTRSTKGKLSKNQMINIYKDLSDLDSTKIEHVIDILTKVFDEDKSGTVDINEFMLGFILTTKGDLRSKIDYTFRLYDNNNNGEISGDEIQKMANAVLRMLGAEEKDETSRAIIKQFLNQFTGGEDGIIKKKDFIETVLRNDSLLALLSPFYDMPVPKSECGVFDCDELSDSLLCAVCDSNFEMTEADKINKAIPLVPLVKNIADEVKVAQPKLLSELKLPDRLLRCYERKGITCLFGWQGECLERASINAEHNFVYSAPASAGKTFVSELLMAKKILEKKKKAIFIEPFVSIVQEKSNHFKELFSPLSLDVGCYAGSAQGELPYAKCQIAICTIEKANSIVNRLLANNELDEIGMIIVDELHWLSDPQRGYLLELLLTKIIYFNTLQKTQSNIIRIVGMSATIPNLPTVARWLNADYYETTYRPVPLIEYIKFGNNLYDADMVRLRSLQSSQILDKDDTEQVSQLCWEIIKDKHSVLIFCTTKAWCETLATLLAKNFYNVIYTHNLQKNPFDTEQLSDIFEQLKRTPAGLDKILAKTIIMGVAFHHAGLTMDEREIIENGYRSNIIRIIVCTSTLANGVNLPARRVIIRSPLGINGKVIDVGAYKQMIGRAGRKGLDDSGESIIICKKEEVLNVQSLMKQAMVPIRSCFYNHEHKTSLKRALLEIITSSKANSACEIISYMKCTFYYSCLTEDNTKDNNQMKTIVDTCLEWLVQYEFVIVKNINNDEQKEYGSMEIDDVVINDKQIKQVRYEPTQLAYACINSSLSPDNALVLLSELNKAQRSFVLENDLHILYLIIPFNLVQQLGTLEWKNYHEIWERMSVDLQCVGKTIGINENALFKKAAGHKLDKREYDESQDCYRYARFYIALILNDLLLEIPMNKLINKYMITKGFIQSLQQATAAFTGIVETFCDRLGWANLKRLLSGFQARINFGVREQLCDLVRISLINGLRARYFYENNFKTVMSIANADVNVIEKILQKSIPFQTLAQKYLDENIGQSRNYQCIFVPGRAPLTNSQAAVEILNEAKSLVKDALNDSGFKIVVQKKGTCIKTKVKNIDRKWKIIQIKSEAKKILFLEQTQADDNTSDSSDDDDEEEEGITIDLVEKVDIQLISYMKQQESIDFSDLVKDKSIRIRNCYIDDFDKNGKKMQKLCSRFASLIETKTTFSIACLTKTHRILNNTSNFCINQENELKLYYVACAWSIHKIYIISIEQDEQFYNIHKMSALMYVKRALLNDQTKLISFSCLNTMFMLCSYLALPRCSALLIDIQICAWLTQNLISNDRLRQWTQDNISFVDVDETFSNIAENDNVNISDCKEVACETLFCLSLVTNLETRLRQSQLWMYYKRIEMPSLNIILNMLLNGILLKRDYLFDEREHLLKLLNQLEMHAFRLLKRRFKFHCRKDLLKILYGELNLPEQRTASGRLSTKKRYLNILALYHPLPQIINEHRQIKSALERCIDVFEQYFNDAMKPTLRFQNEQQHQQYQCLHYKCNFLTSTGRMTVTNPPLQHVPKTFSIKSLNENNTVELRKMIVARDGFKLVSIDYSQLELRILAHLSVDIKLQERLNDPKFDFFMSLASHLLNKSIISVTEDERQNAKQICYGIVYGMSTETFAKEANMTQNDAETFIENFYQTFPVMKKYLDDLKIQLHLIGEVKSLFGRKMLFDCFKSSSIQYKARIERQAVNFVIQSSACDVMKMAMQRLTHSLDREYPFDVKSQISPPYYLILQLHDELLFEIDEQHLTKIIGIIQSDMLLNRLDLELPVKIKVGQNWGQMKCFNSEI</sequence>
<dbReference type="InterPro" id="IPR057220">
    <property type="entry name" value="DUF7898"/>
</dbReference>
<dbReference type="PROSITE" id="PS51192">
    <property type="entry name" value="HELICASE_ATP_BIND_1"/>
    <property type="match status" value="1"/>
</dbReference>
<dbReference type="Proteomes" id="UP000681722">
    <property type="component" value="Unassembled WGS sequence"/>
</dbReference>
<dbReference type="PROSITE" id="PS00018">
    <property type="entry name" value="EF_HAND_1"/>
    <property type="match status" value="2"/>
</dbReference>
<comment type="subcellular location">
    <subcellularLocation>
        <location evidence="1">Nucleus</location>
    </subcellularLocation>
</comment>
<dbReference type="CDD" id="cd18026">
    <property type="entry name" value="DEXHc_POLQ-like"/>
    <property type="match status" value="1"/>
</dbReference>
<dbReference type="Gene3D" id="3.30.420.10">
    <property type="entry name" value="Ribonuclease H-like superfamily/Ribonuclease H"/>
    <property type="match status" value="1"/>
</dbReference>
<evidence type="ECO:0000256" key="5">
    <source>
        <dbReference type="ARBA" id="ARBA00022840"/>
    </source>
</evidence>
<dbReference type="Pfam" id="PF25453">
    <property type="entry name" value="DUF7898"/>
    <property type="match status" value="1"/>
</dbReference>
<evidence type="ECO:0000313" key="12">
    <source>
        <dbReference type="EMBL" id="CAF3548884.1"/>
    </source>
</evidence>
<feature type="domain" description="EF-hand" evidence="8">
    <location>
        <begin position="40"/>
        <end position="76"/>
    </location>
</feature>
<dbReference type="SMART" id="SM00487">
    <property type="entry name" value="DEXDc"/>
    <property type="match status" value="1"/>
</dbReference>
<dbReference type="GO" id="GO:0005634">
    <property type="term" value="C:nucleus"/>
    <property type="evidence" value="ECO:0007669"/>
    <property type="project" value="UniProtKB-SubCell"/>
</dbReference>
<keyword evidence="3" id="KW-0227">DNA damage</keyword>
<keyword evidence="6" id="KW-0234">DNA repair</keyword>
<dbReference type="SMART" id="SM00054">
    <property type="entry name" value="EFh"/>
    <property type="match status" value="2"/>
</dbReference>
<dbReference type="Gene3D" id="3.40.50.300">
    <property type="entry name" value="P-loop containing nucleotide triphosphate hydrolases"/>
    <property type="match status" value="2"/>
</dbReference>
<keyword evidence="7" id="KW-0539">Nucleus</keyword>
<dbReference type="GO" id="GO:0097681">
    <property type="term" value="P:double-strand break repair via alternative nonhomologous end joining"/>
    <property type="evidence" value="ECO:0007669"/>
    <property type="project" value="TreeGrafter"/>
</dbReference>
<evidence type="ECO:0000313" key="11">
    <source>
        <dbReference type="EMBL" id="CAF0767248.1"/>
    </source>
</evidence>
<dbReference type="GO" id="GO:0003887">
    <property type="term" value="F:DNA-directed DNA polymerase activity"/>
    <property type="evidence" value="ECO:0007669"/>
    <property type="project" value="InterPro"/>
</dbReference>
<dbReference type="FunFam" id="3.40.50.300:FF:000813">
    <property type="entry name" value="helicase POLQ-like isoform X1"/>
    <property type="match status" value="1"/>
</dbReference>
<evidence type="ECO:0000313" key="13">
    <source>
        <dbReference type="Proteomes" id="UP000663829"/>
    </source>
</evidence>
<dbReference type="InterPro" id="IPR036397">
    <property type="entry name" value="RNaseH_sf"/>
</dbReference>
<dbReference type="Pfam" id="PF00271">
    <property type="entry name" value="Helicase_C"/>
    <property type="match status" value="1"/>
</dbReference>
<dbReference type="InterPro" id="IPR043502">
    <property type="entry name" value="DNA/RNA_pol_sf"/>
</dbReference>
<dbReference type="Pfam" id="PF00270">
    <property type="entry name" value="DEAD"/>
    <property type="match status" value="1"/>
</dbReference>
<keyword evidence="13" id="KW-1185">Reference proteome</keyword>
<feature type="domain" description="Helicase ATP-binding" evidence="9">
    <location>
        <begin position="258"/>
        <end position="434"/>
    </location>
</feature>
<dbReference type="Proteomes" id="UP000663829">
    <property type="component" value="Unassembled WGS sequence"/>
</dbReference>
<dbReference type="Gene3D" id="3.30.70.370">
    <property type="match status" value="1"/>
</dbReference>
<reference evidence="11" key="1">
    <citation type="submission" date="2021-02" db="EMBL/GenBank/DDBJ databases">
        <authorList>
            <person name="Nowell W R."/>
        </authorList>
    </citation>
    <scope>NUCLEOTIDE SEQUENCE</scope>
</reference>
<dbReference type="SUPFAM" id="SSF52540">
    <property type="entry name" value="P-loop containing nucleoside triphosphate hydrolases"/>
    <property type="match status" value="1"/>
</dbReference>
<dbReference type="InterPro" id="IPR018247">
    <property type="entry name" value="EF_Hand_1_Ca_BS"/>
</dbReference>
<dbReference type="InterPro" id="IPR011545">
    <property type="entry name" value="DEAD/DEAH_box_helicase_dom"/>
</dbReference>
<dbReference type="InterPro" id="IPR011992">
    <property type="entry name" value="EF-hand-dom_pair"/>
</dbReference>
<dbReference type="SMART" id="SM00482">
    <property type="entry name" value="POLAc"/>
    <property type="match status" value="1"/>
</dbReference>
<evidence type="ECO:0000259" key="8">
    <source>
        <dbReference type="PROSITE" id="PS50222"/>
    </source>
</evidence>
<comment type="caution">
    <text evidence="11">The sequence shown here is derived from an EMBL/GenBank/DDBJ whole genome shotgun (WGS) entry which is preliminary data.</text>
</comment>
<dbReference type="GO" id="GO:0005524">
    <property type="term" value="F:ATP binding"/>
    <property type="evidence" value="ECO:0007669"/>
    <property type="project" value="UniProtKB-KW"/>
</dbReference>
<feature type="domain" description="EF-hand" evidence="8">
    <location>
        <begin position="77"/>
        <end position="112"/>
    </location>
</feature>
<dbReference type="Pfam" id="PF21099">
    <property type="entry name" value="POLQ_helical"/>
    <property type="match status" value="1"/>
</dbReference>
<dbReference type="FunFam" id="1.10.150.20:FF:000002">
    <property type="entry name" value="DNA polymerase I"/>
    <property type="match status" value="1"/>
</dbReference>
<dbReference type="SUPFAM" id="SSF158702">
    <property type="entry name" value="Sec63 N-terminal domain-like"/>
    <property type="match status" value="1"/>
</dbReference>
<dbReference type="InterPro" id="IPR001098">
    <property type="entry name" value="DNA-dir_DNA_pol_A_palm_dom"/>
</dbReference>
<dbReference type="GO" id="GO:0003677">
    <property type="term" value="F:DNA binding"/>
    <property type="evidence" value="ECO:0007669"/>
    <property type="project" value="InterPro"/>
</dbReference>
<name>A0A813QIU2_9BILA</name>
<feature type="domain" description="Helicase C-terminal" evidence="10">
    <location>
        <begin position="474"/>
        <end position="679"/>
    </location>
</feature>
<dbReference type="SMART" id="SM00490">
    <property type="entry name" value="HELICc"/>
    <property type="match status" value="1"/>
</dbReference>
<proteinExistence type="predicted"/>
<dbReference type="SUPFAM" id="SSF47473">
    <property type="entry name" value="EF-hand"/>
    <property type="match status" value="1"/>
</dbReference>
<dbReference type="EMBL" id="CAJOBC010000170">
    <property type="protein sequence ID" value="CAF3548884.1"/>
    <property type="molecule type" value="Genomic_DNA"/>
</dbReference>
<dbReference type="PANTHER" id="PTHR10133">
    <property type="entry name" value="DNA POLYMERASE I"/>
    <property type="match status" value="1"/>
</dbReference>
<accession>A0A813QIU2</accession>
<protein>
    <recommendedName>
        <fullName evidence="14">DNA-directed DNA polymerase</fullName>
    </recommendedName>
</protein>
<evidence type="ECO:0000256" key="7">
    <source>
        <dbReference type="ARBA" id="ARBA00023242"/>
    </source>
</evidence>
<keyword evidence="2" id="KW-0547">Nucleotide-binding</keyword>
<dbReference type="InterPro" id="IPR014001">
    <property type="entry name" value="Helicase_ATP-bd"/>
</dbReference>
<organism evidence="11 13">
    <name type="scientific">Didymodactylos carnosus</name>
    <dbReference type="NCBI Taxonomy" id="1234261"/>
    <lineage>
        <taxon>Eukaryota</taxon>
        <taxon>Metazoa</taxon>
        <taxon>Spiralia</taxon>
        <taxon>Gnathifera</taxon>
        <taxon>Rotifera</taxon>
        <taxon>Eurotatoria</taxon>
        <taxon>Bdelloidea</taxon>
        <taxon>Philodinida</taxon>
        <taxon>Philodinidae</taxon>
        <taxon>Didymodactylos</taxon>
    </lineage>
</organism>
<dbReference type="InterPro" id="IPR027417">
    <property type="entry name" value="P-loop_NTPase"/>
</dbReference>
<dbReference type="CDD" id="cd00051">
    <property type="entry name" value="EFh"/>
    <property type="match status" value="1"/>
</dbReference>
<evidence type="ECO:0000259" key="10">
    <source>
        <dbReference type="PROSITE" id="PS51194"/>
    </source>
</evidence>
<dbReference type="Gene3D" id="1.10.238.10">
    <property type="entry name" value="EF-hand"/>
    <property type="match status" value="1"/>
</dbReference>
<dbReference type="Gene3D" id="1.10.150.20">
    <property type="entry name" value="5' to 3' exonuclease, C-terminal subdomain"/>
    <property type="match status" value="1"/>
</dbReference>
<dbReference type="OrthoDB" id="2320933at2759"/>
<dbReference type="EMBL" id="CAJNOQ010000170">
    <property type="protein sequence ID" value="CAF0767248.1"/>
    <property type="molecule type" value="Genomic_DNA"/>
</dbReference>
<dbReference type="InterPro" id="IPR048960">
    <property type="entry name" value="POLQ-like_helical"/>
</dbReference>
<dbReference type="Gene3D" id="1.10.3380.20">
    <property type="match status" value="1"/>
</dbReference>
<dbReference type="PROSITE" id="PS51194">
    <property type="entry name" value="HELICASE_CTER"/>
    <property type="match status" value="1"/>
</dbReference>
<gene>
    <name evidence="11" type="ORF">GPM918_LOCUS1722</name>
    <name evidence="12" type="ORF">SRO942_LOCUS1722</name>
</gene>
<evidence type="ECO:0000256" key="3">
    <source>
        <dbReference type="ARBA" id="ARBA00022763"/>
    </source>
</evidence>
<dbReference type="PANTHER" id="PTHR10133:SF62">
    <property type="entry name" value="DNA POLYMERASE THETA"/>
    <property type="match status" value="1"/>
</dbReference>
<evidence type="ECO:0000256" key="6">
    <source>
        <dbReference type="ARBA" id="ARBA00023204"/>
    </source>
</evidence>
<dbReference type="InterPro" id="IPR001650">
    <property type="entry name" value="Helicase_C-like"/>
</dbReference>
<dbReference type="GO" id="GO:0006261">
    <property type="term" value="P:DNA-templated DNA replication"/>
    <property type="evidence" value="ECO:0007669"/>
    <property type="project" value="InterPro"/>
</dbReference>
<dbReference type="GO" id="GO:0005509">
    <property type="term" value="F:calcium ion binding"/>
    <property type="evidence" value="ECO:0007669"/>
    <property type="project" value="InterPro"/>
</dbReference>
<dbReference type="PRINTS" id="PR00868">
    <property type="entry name" value="DNAPOLI"/>
</dbReference>
<dbReference type="Pfam" id="PF00476">
    <property type="entry name" value="DNA_pol_A"/>
    <property type="match status" value="1"/>
</dbReference>
<evidence type="ECO:0000256" key="2">
    <source>
        <dbReference type="ARBA" id="ARBA00022741"/>
    </source>
</evidence>
<dbReference type="PROSITE" id="PS50222">
    <property type="entry name" value="EF_HAND_2"/>
    <property type="match status" value="2"/>
</dbReference>
<dbReference type="SUPFAM" id="SSF56672">
    <property type="entry name" value="DNA/RNA polymerases"/>
    <property type="match status" value="1"/>
</dbReference>
<dbReference type="InterPro" id="IPR046931">
    <property type="entry name" value="HTH_61"/>
</dbReference>
<evidence type="ECO:0000259" key="9">
    <source>
        <dbReference type="PROSITE" id="PS51192"/>
    </source>
</evidence>
<keyword evidence="4" id="KW-0106">Calcium</keyword>
<dbReference type="Pfam" id="PF20470">
    <property type="entry name" value="HTH_61"/>
    <property type="match status" value="1"/>
</dbReference>
<dbReference type="InterPro" id="IPR002298">
    <property type="entry name" value="DNA_polymerase_A"/>
</dbReference>
<dbReference type="InterPro" id="IPR002048">
    <property type="entry name" value="EF_hand_dom"/>
</dbReference>
<evidence type="ECO:0000256" key="4">
    <source>
        <dbReference type="ARBA" id="ARBA00022837"/>
    </source>
</evidence>